<name>A0A7S6VFR9_LEUME</name>
<reference evidence="3" key="1">
    <citation type="journal article" date="2020" name="FEMS Microbiol. Lett.">
        <title>Screening for texturing Leuconostoc and genomics behind polysaccharide production.</title>
        <authorList>
            <person name="Poulsen V.K."/>
            <person name="Koza A."/>
            <person name="Al-Nakeeb K."/>
            <person name="Oeregaard G."/>
        </authorList>
    </citation>
    <scope>NUCLEOTIDE SEQUENCE</scope>
    <source>
        <strain evidence="3">Ln3</strain>
    </source>
</reference>
<accession>A0A7S6VFR9</accession>
<dbReference type="PANTHER" id="PTHR46401">
    <property type="entry name" value="GLYCOSYLTRANSFERASE WBBK-RELATED"/>
    <property type="match status" value="1"/>
</dbReference>
<keyword evidence="1" id="KW-0808">Transferase</keyword>
<dbReference type="Pfam" id="PF00534">
    <property type="entry name" value="Glycos_transf_1"/>
    <property type="match status" value="1"/>
</dbReference>
<dbReference type="GO" id="GO:0016757">
    <property type="term" value="F:glycosyltransferase activity"/>
    <property type="evidence" value="ECO:0007669"/>
    <property type="project" value="InterPro"/>
</dbReference>
<dbReference type="SUPFAM" id="SSF53756">
    <property type="entry name" value="UDP-Glycosyltransferase/glycogen phosphorylase"/>
    <property type="match status" value="1"/>
</dbReference>
<protein>
    <submittedName>
        <fullName evidence="3">GT</fullName>
    </submittedName>
</protein>
<evidence type="ECO:0000259" key="2">
    <source>
        <dbReference type="Pfam" id="PF00534"/>
    </source>
</evidence>
<feature type="domain" description="Glycosyl transferase family 1" evidence="2">
    <location>
        <begin position="190"/>
        <end position="347"/>
    </location>
</feature>
<dbReference type="CDD" id="cd03801">
    <property type="entry name" value="GT4_PimA-like"/>
    <property type="match status" value="1"/>
</dbReference>
<dbReference type="EMBL" id="MT799689">
    <property type="protein sequence ID" value="QOW37919.1"/>
    <property type="molecule type" value="Genomic_DNA"/>
</dbReference>
<evidence type="ECO:0000313" key="3">
    <source>
        <dbReference type="EMBL" id="QOW37919.1"/>
    </source>
</evidence>
<organism evidence="3">
    <name type="scientific">Leuconostoc mesenteroides</name>
    <dbReference type="NCBI Taxonomy" id="1245"/>
    <lineage>
        <taxon>Bacteria</taxon>
        <taxon>Bacillati</taxon>
        <taxon>Bacillota</taxon>
        <taxon>Bacilli</taxon>
        <taxon>Lactobacillales</taxon>
        <taxon>Lactobacillaceae</taxon>
        <taxon>Leuconostoc</taxon>
    </lineage>
</organism>
<dbReference type="PANTHER" id="PTHR46401:SF2">
    <property type="entry name" value="GLYCOSYLTRANSFERASE WBBK-RELATED"/>
    <property type="match status" value="1"/>
</dbReference>
<evidence type="ECO:0000256" key="1">
    <source>
        <dbReference type="ARBA" id="ARBA00022679"/>
    </source>
</evidence>
<dbReference type="InterPro" id="IPR001296">
    <property type="entry name" value="Glyco_trans_1"/>
</dbReference>
<dbReference type="Gene3D" id="3.40.50.2000">
    <property type="entry name" value="Glycogen Phosphorylase B"/>
    <property type="match status" value="1"/>
</dbReference>
<dbReference type="GO" id="GO:0009103">
    <property type="term" value="P:lipopolysaccharide biosynthetic process"/>
    <property type="evidence" value="ECO:0007669"/>
    <property type="project" value="TreeGrafter"/>
</dbReference>
<proteinExistence type="predicted"/>
<dbReference type="Gene3D" id="3.40.50.11090">
    <property type="match status" value="1"/>
</dbReference>
<sequence>MEINSEVTMKISFVLPNNLDHPIGGYKVIYEYANMFASNGDDVTINFTLYDRVPNKCVGLRGVLGKIKRNILYHVGILVEAKKNVTWFNLDSRIKLNFALPQEKYFPDSDIVIATAWTTAYTVNKLPSRKGTKVYFIQHDERIFGPAEFVEPTWLFDMKRIVVASWLKEMLQNELGVKAEVVKNFVNIEEFDISNSLTKRKHVVSMLNHNNPFKGTADGIEVLKKVHDKVPDLEVKIFGTPQEPENLPDYFSYTQNATSKQLKDLYNQSAIYLFPSHIEGWGLTATEAMMCGAALVSSKNGGVNDFGINQQTALLSEVGDKEQMVKNVIELLQNTHKRIEISENGYKLVRNFNRHSSFIEFEHILKQTKN</sequence>
<dbReference type="AlphaFoldDB" id="A0A7S6VFR9"/>